<name>A0AA94YTZ6_9CAUD</name>
<feature type="region of interest" description="Disordered" evidence="2">
    <location>
        <begin position="1"/>
        <end position="23"/>
    </location>
</feature>
<gene>
    <name evidence="3" type="ORF">NPHMPGLK_00057</name>
</gene>
<reference evidence="3" key="1">
    <citation type="submission" date="2022-09" db="EMBL/GenBank/DDBJ databases">
        <title>On Diversity and Genetic Richness: Insights on Aeromonad Phage Diversity through Physicochemical and Molecular Analysis.</title>
        <authorList>
            <person name="Papa D.M."/>
            <person name="Rousseau G."/>
            <person name="Tremblay D."/>
            <person name="Labrie S."/>
            <person name="Gutierrez T.A."/>
            <person name="Ramos J.D."/>
            <person name="Moineau S."/>
        </authorList>
    </citation>
    <scope>NUCLEOTIDE SEQUENCE</scope>
</reference>
<organism evidence="3">
    <name type="scientific">Aeromonas phage vB_AehM_DM2</name>
    <dbReference type="NCBI Taxonomy" id="2973716"/>
    <lineage>
        <taxon>Viruses</taxon>
        <taxon>Duplodnaviria</taxon>
        <taxon>Heunggongvirae</taxon>
        <taxon>Uroviricota</taxon>
        <taxon>Caudoviricetes</taxon>
        <taxon>Pantevenvirales</taxon>
        <taxon>Straboviridae</taxon>
        <taxon>Biquartavirus</taxon>
    </lineage>
</organism>
<evidence type="ECO:0000256" key="1">
    <source>
        <dbReference type="SAM" id="Coils"/>
    </source>
</evidence>
<protein>
    <submittedName>
        <fullName evidence="3">Uncharacterized protein</fullName>
    </submittedName>
</protein>
<evidence type="ECO:0000256" key="2">
    <source>
        <dbReference type="SAM" id="MobiDB-lite"/>
    </source>
</evidence>
<dbReference type="EMBL" id="OP380605">
    <property type="protein sequence ID" value="UYD60392.1"/>
    <property type="molecule type" value="Genomic_DNA"/>
</dbReference>
<sequence>MTKHKDLNRFLKNTHDTTGNKYRKSRDLNSRFADKHHFMRLLNNLLPSEMKWSSFGSRFGIAKISPNHINLAAVGTHSVCGTIWVNTSFESDCVTNRLQTLEAYGVFVEVARRTNGSNHVVTFSVDLPNGDKAPVKNVETKTEVVSTVDYTEPAKEPDGQNIFFAPETMQAVQLVRSVFHFASVRISEIDEEIKELQARRKEIEDNIKSIKNAIGA</sequence>
<keyword evidence="1" id="KW-0175">Coiled coil</keyword>
<proteinExistence type="predicted"/>
<accession>A0AA94YTZ6</accession>
<feature type="coiled-coil region" evidence="1">
    <location>
        <begin position="186"/>
        <end position="213"/>
    </location>
</feature>
<feature type="compositionally biased region" description="Basic and acidic residues" evidence="2">
    <location>
        <begin position="1"/>
        <end position="15"/>
    </location>
</feature>
<evidence type="ECO:0000313" key="3">
    <source>
        <dbReference type="EMBL" id="UYD60392.1"/>
    </source>
</evidence>